<dbReference type="RefSeq" id="WP_145261188.1">
    <property type="nucleotide sequence ID" value="NZ_CP036316.1"/>
</dbReference>
<evidence type="ECO:0000256" key="2">
    <source>
        <dbReference type="SAM" id="Phobius"/>
    </source>
</evidence>
<dbReference type="Proteomes" id="UP000319976">
    <property type="component" value="Chromosome"/>
</dbReference>
<name>A0A517T758_9PLAN</name>
<dbReference type="KEGG" id="chya:V22_14450"/>
<evidence type="ECO:0000256" key="1">
    <source>
        <dbReference type="SAM" id="MobiDB-lite"/>
    </source>
</evidence>
<feature type="region of interest" description="Disordered" evidence="1">
    <location>
        <begin position="27"/>
        <end position="59"/>
    </location>
</feature>
<gene>
    <name evidence="3" type="ORF">V22_14450</name>
</gene>
<accession>A0A517T758</accession>
<evidence type="ECO:0000313" key="3">
    <source>
        <dbReference type="EMBL" id="QDT64214.1"/>
    </source>
</evidence>
<dbReference type="AlphaFoldDB" id="A0A517T758"/>
<feature type="transmembrane region" description="Helical" evidence="2">
    <location>
        <begin position="136"/>
        <end position="156"/>
    </location>
</feature>
<organism evidence="3 4">
    <name type="scientific">Calycomorphotria hydatis</name>
    <dbReference type="NCBI Taxonomy" id="2528027"/>
    <lineage>
        <taxon>Bacteria</taxon>
        <taxon>Pseudomonadati</taxon>
        <taxon>Planctomycetota</taxon>
        <taxon>Planctomycetia</taxon>
        <taxon>Planctomycetales</taxon>
        <taxon>Planctomycetaceae</taxon>
        <taxon>Calycomorphotria</taxon>
    </lineage>
</organism>
<evidence type="ECO:0000313" key="4">
    <source>
        <dbReference type="Proteomes" id="UP000319976"/>
    </source>
</evidence>
<feature type="compositionally biased region" description="Basic and acidic residues" evidence="1">
    <location>
        <begin position="811"/>
        <end position="825"/>
    </location>
</feature>
<keyword evidence="2" id="KW-0472">Membrane</keyword>
<dbReference type="OrthoDB" id="207767at2"/>
<keyword evidence="4" id="KW-1185">Reference proteome</keyword>
<sequence length="831" mass="89543">MALKRCPSCNSSVLDDDAANCPFCGASMSGKPTPGQKPARKAAATATKKKDDPFADVGEEQVKAIPLGTKRTKKRPEPVVCPMCETTGYGPVGSVGRTVRCVNPKCIVPIFEVPKPVETGTKAEDETPKKKLPKSAIYGSLALVLLLALGGGYFVFLKANPTTTEATIEWKPPTESASTNSTEKIEKAIAADAARNAKPEQPEKKVLAATALLDTTLQRLPGISRITSQRQRKQSRRRDAALGYALAGKFDDAREQIDALNQLRPPIPYYQITPLVAMGWSQLQAGDLTGAQESLAAAQELKSEIPAIGPEAVDAAVAISALAIGLQKPEVADEYLAKFRNSDDGEQAALIAARSDLCFAANAALGVETHPLLGYDSPRYGLAAAALIEQKQDKAVRSWIASLTTLSDRTSALSVLIESLASRDANASAITNDIASLLKEEDAETQTYLWSRAALIAIKTKNDSAAKQLLQKGSEAAKSIPAPAGPMVVDLLSIHAGKFPDPDESIRRAHAWGSLARASSLIDSAKAKEQFQIAVQHLQSTSPPPLAVRKLKEQMDSGGSSSIRSSLIGRLGITSPSEGREAFNEYRRNLDQLYEYSERRLELLSQVLGSALEWEISSEVSNRLTELIAKPDQGDADADVKELAREPLAESAFGWRLHLAANRGGFQELAEQVKPDPSLIAEPWNVLSNRRVQELLENRDFEKAARIISDAPSEDLPEGLRWRIIAPTACRLYLIEGADVAYAFASATVKPLVREDSLRQLMKMMCLNGDYEKADALSKTSNIPPTDRMAICLGMVEALIPLAEEERIAAEKEAAAKKAAEEAEKAANPAL</sequence>
<protein>
    <submittedName>
        <fullName evidence="3">Uncharacterized protein</fullName>
    </submittedName>
</protein>
<feature type="region of interest" description="Disordered" evidence="1">
    <location>
        <begin position="811"/>
        <end position="831"/>
    </location>
</feature>
<dbReference type="EMBL" id="CP036316">
    <property type="protein sequence ID" value="QDT64214.1"/>
    <property type="molecule type" value="Genomic_DNA"/>
</dbReference>
<proteinExistence type="predicted"/>
<keyword evidence="2" id="KW-1133">Transmembrane helix</keyword>
<keyword evidence="2" id="KW-0812">Transmembrane</keyword>
<reference evidence="3 4" key="1">
    <citation type="submission" date="2019-02" db="EMBL/GenBank/DDBJ databases">
        <title>Deep-cultivation of Planctomycetes and their phenomic and genomic characterization uncovers novel biology.</title>
        <authorList>
            <person name="Wiegand S."/>
            <person name="Jogler M."/>
            <person name="Boedeker C."/>
            <person name="Pinto D."/>
            <person name="Vollmers J."/>
            <person name="Rivas-Marin E."/>
            <person name="Kohn T."/>
            <person name="Peeters S.H."/>
            <person name="Heuer A."/>
            <person name="Rast P."/>
            <person name="Oberbeckmann S."/>
            <person name="Bunk B."/>
            <person name="Jeske O."/>
            <person name="Meyerdierks A."/>
            <person name="Storesund J.E."/>
            <person name="Kallscheuer N."/>
            <person name="Luecker S."/>
            <person name="Lage O.M."/>
            <person name="Pohl T."/>
            <person name="Merkel B.J."/>
            <person name="Hornburger P."/>
            <person name="Mueller R.-W."/>
            <person name="Bruemmer F."/>
            <person name="Labrenz M."/>
            <person name="Spormann A.M."/>
            <person name="Op den Camp H."/>
            <person name="Overmann J."/>
            <person name="Amann R."/>
            <person name="Jetten M.S.M."/>
            <person name="Mascher T."/>
            <person name="Medema M.H."/>
            <person name="Devos D.P."/>
            <person name="Kaster A.-K."/>
            <person name="Ovreas L."/>
            <person name="Rohde M."/>
            <person name="Galperin M.Y."/>
            <person name="Jogler C."/>
        </authorList>
    </citation>
    <scope>NUCLEOTIDE SEQUENCE [LARGE SCALE GENOMIC DNA]</scope>
    <source>
        <strain evidence="3 4">V22</strain>
    </source>
</reference>